<evidence type="ECO:0000256" key="3">
    <source>
        <dbReference type="PROSITE-ProRule" id="PRU00023"/>
    </source>
</evidence>
<reference evidence="4" key="1">
    <citation type="submission" date="2025-08" db="UniProtKB">
        <authorList>
            <consortium name="RefSeq"/>
        </authorList>
    </citation>
    <scope>IDENTIFICATION</scope>
    <source>
        <tissue evidence="4">Whole insect</tissue>
    </source>
</reference>
<dbReference type="PANTHER" id="PTHR24171:SF9">
    <property type="entry name" value="ANKYRIN REPEAT DOMAIN-CONTAINING PROTEIN 39"/>
    <property type="match status" value="1"/>
</dbReference>
<dbReference type="Pfam" id="PF00023">
    <property type="entry name" value="Ank"/>
    <property type="match status" value="1"/>
</dbReference>
<dbReference type="PROSITE" id="PS50297">
    <property type="entry name" value="ANK_REP_REGION"/>
    <property type="match status" value="2"/>
</dbReference>
<evidence type="ECO:0000256" key="1">
    <source>
        <dbReference type="ARBA" id="ARBA00022737"/>
    </source>
</evidence>
<gene>
    <name evidence="4" type="primary">LOC114342336</name>
</gene>
<sequence>MDQYLEKLNNEDDIKPIFQSSPTVSLGLSNLESSKQKWSPSLEDDSRKSAFLPYKVYTCNSMLTNLQRGNTITENHFPATTVSFHMKAGQGELTIQDVFKESDVNVKDCDNLTALHWASFYGQIHSVQLLIENGARVNEMGSEEETPLLLAASEGHLDVVRFLIGQGAEVNHVDHMCNTALMYAAKGNHPHTCQELLLNGINFSLENLNGDNAHTIAVENNSTLAQTVIENFLILQLESIIAVEPSGSSAVLQELSN</sequence>
<dbReference type="InterPro" id="IPR002110">
    <property type="entry name" value="Ankyrin_rpt"/>
</dbReference>
<dbReference type="FunCoup" id="A0A6P7GU72">
    <property type="interactions" value="454"/>
</dbReference>
<accession>A0A6P7GU72</accession>
<feature type="repeat" description="ANK" evidence="3">
    <location>
        <begin position="110"/>
        <end position="142"/>
    </location>
</feature>
<dbReference type="SUPFAM" id="SSF48403">
    <property type="entry name" value="Ankyrin repeat"/>
    <property type="match status" value="1"/>
</dbReference>
<dbReference type="Pfam" id="PF12796">
    <property type="entry name" value="Ank_2"/>
    <property type="match status" value="1"/>
</dbReference>
<name>A0A6P7GU72_DIAVI</name>
<feature type="repeat" description="ANK" evidence="3">
    <location>
        <begin position="143"/>
        <end position="175"/>
    </location>
</feature>
<dbReference type="RefSeq" id="XP_028148938.1">
    <property type="nucleotide sequence ID" value="XM_028293137.1"/>
</dbReference>
<keyword evidence="1" id="KW-0677">Repeat</keyword>
<dbReference type="SMART" id="SM00248">
    <property type="entry name" value="ANK"/>
    <property type="match status" value="3"/>
</dbReference>
<evidence type="ECO:0000256" key="2">
    <source>
        <dbReference type="ARBA" id="ARBA00023043"/>
    </source>
</evidence>
<proteinExistence type="predicted"/>
<dbReference type="PROSITE" id="PS50088">
    <property type="entry name" value="ANK_REPEAT"/>
    <property type="match status" value="2"/>
</dbReference>
<dbReference type="AlphaFoldDB" id="A0A6P7GU72"/>
<evidence type="ECO:0000313" key="4">
    <source>
        <dbReference type="RefSeq" id="XP_028148938.1"/>
    </source>
</evidence>
<dbReference type="InParanoid" id="A0A6P7GU72"/>
<keyword evidence="2 3" id="KW-0040">ANK repeat</keyword>
<dbReference type="InterPro" id="IPR036770">
    <property type="entry name" value="Ankyrin_rpt-contain_sf"/>
</dbReference>
<dbReference type="PANTHER" id="PTHR24171">
    <property type="entry name" value="ANKYRIN REPEAT DOMAIN-CONTAINING PROTEIN 39-RELATED"/>
    <property type="match status" value="1"/>
</dbReference>
<organism evidence="4">
    <name type="scientific">Diabrotica virgifera virgifera</name>
    <name type="common">western corn rootworm</name>
    <dbReference type="NCBI Taxonomy" id="50390"/>
    <lineage>
        <taxon>Eukaryota</taxon>
        <taxon>Metazoa</taxon>
        <taxon>Ecdysozoa</taxon>
        <taxon>Arthropoda</taxon>
        <taxon>Hexapoda</taxon>
        <taxon>Insecta</taxon>
        <taxon>Pterygota</taxon>
        <taxon>Neoptera</taxon>
        <taxon>Endopterygota</taxon>
        <taxon>Coleoptera</taxon>
        <taxon>Polyphaga</taxon>
        <taxon>Cucujiformia</taxon>
        <taxon>Chrysomeloidea</taxon>
        <taxon>Chrysomelidae</taxon>
        <taxon>Galerucinae</taxon>
        <taxon>Diabroticina</taxon>
        <taxon>Diabroticites</taxon>
        <taxon>Diabrotica</taxon>
    </lineage>
</organism>
<dbReference type="Gene3D" id="1.25.40.20">
    <property type="entry name" value="Ankyrin repeat-containing domain"/>
    <property type="match status" value="1"/>
</dbReference>
<protein>
    <submittedName>
        <fullName evidence="4">Ankyrin repeat family A protein 2-like</fullName>
    </submittedName>
</protein>